<dbReference type="InterPro" id="IPR014729">
    <property type="entry name" value="Rossmann-like_a/b/a_fold"/>
</dbReference>
<organism evidence="3 4">
    <name type="scientific">Paenibacillus durus ATCC 35681</name>
    <dbReference type="NCBI Taxonomy" id="1333534"/>
    <lineage>
        <taxon>Bacteria</taxon>
        <taxon>Bacillati</taxon>
        <taxon>Bacillota</taxon>
        <taxon>Bacilli</taxon>
        <taxon>Bacillales</taxon>
        <taxon>Paenibacillaceae</taxon>
        <taxon>Paenibacillus</taxon>
    </lineage>
</organism>
<keyword evidence="1" id="KW-0812">Transmembrane</keyword>
<reference evidence="3 4" key="2">
    <citation type="journal article" date="2016" name="Genome Announc.">
        <title>Genome Sequence of a Gram-Positive Diazotroph, Paenibacillus durus Type Strain ATCC 35681.</title>
        <authorList>
            <person name="Halim M.A."/>
            <person name="Rahman A.Y."/>
            <person name="Sim K.S."/>
            <person name="Yam H.C."/>
            <person name="Rahim A.A."/>
            <person name="Ghazali A.H."/>
            <person name="Najimudin N."/>
        </authorList>
    </citation>
    <scope>NUCLEOTIDE SEQUENCE [LARGE SCALE GENOMIC DNA]</scope>
    <source>
        <strain evidence="3 4">ATCC 35681</strain>
    </source>
</reference>
<dbReference type="Proteomes" id="UP000034189">
    <property type="component" value="Chromosome"/>
</dbReference>
<dbReference type="RefSeq" id="WP_025693696.1">
    <property type="nucleotide sequence ID" value="NZ_ASQQ01000009.1"/>
</dbReference>
<dbReference type="InterPro" id="IPR003848">
    <property type="entry name" value="DUF218"/>
</dbReference>
<dbReference type="GO" id="GO:0005886">
    <property type="term" value="C:plasma membrane"/>
    <property type="evidence" value="ECO:0007669"/>
    <property type="project" value="TreeGrafter"/>
</dbReference>
<dbReference type="AlphaFoldDB" id="A0A0F7FBJ0"/>
<proteinExistence type="predicted"/>
<dbReference type="Gene3D" id="3.40.50.620">
    <property type="entry name" value="HUPs"/>
    <property type="match status" value="1"/>
</dbReference>
<feature type="transmembrane region" description="Helical" evidence="1">
    <location>
        <begin position="37"/>
        <end position="57"/>
    </location>
</feature>
<dbReference type="HOGENOM" id="CLU_053514_1_1_9"/>
<keyword evidence="1" id="KW-1133">Transmembrane helix</keyword>
<sequence length="257" mass="27665">MIYVIKFIYSFVLPPGIFVVLLALLALWLLWKKQRGPAVVLLSVTLLLYLTSVPLIANPLMRSLESRYAQPELEQFQGDCLVVLGGGATTGTPDIDGEGSLGGSAANRLVTAVRLHRLTGLPVLFSGGQVFADSGNEGDIARRQLIGLGVDERSILIENRSLNTEQNAEFTAALMKEHGLSRPVLVTSAFHMPRAVTEFRRTGMEVQPYPTDYHISGGATTAWYAGMLAPSPGSIGTVGTALKEYLGLLAAVIKEKI</sequence>
<dbReference type="GO" id="GO:0000270">
    <property type="term" value="P:peptidoglycan metabolic process"/>
    <property type="evidence" value="ECO:0007669"/>
    <property type="project" value="TreeGrafter"/>
</dbReference>
<dbReference type="EMBL" id="CP011114">
    <property type="protein sequence ID" value="AKG35590.1"/>
    <property type="molecule type" value="Genomic_DNA"/>
</dbReference>
<feature type="transmembrane region" description="Helical" evidence="1">
    <location>
        <begin position="7"/>
        <end position="31"/>
    </location>
</feature>
<evidence type="ECO:0000313" key="3">
    <source>
        <dbReference type="EMBL" id="AKG35590.1"/>
    </source>
</evidence>
<dbReference type="InterPro" id="IPR051599">
    <property type="entry name" value="Cell_Envelope_Assoc"/>
</dbReference>
<evidence type="ECO:0000313" key="4">
    <source>
        <dbReference type="Proteomes" id="UP000034189"/>
    </source>
</evidence>
<dbReference type="GO" id="GO:0043164">
    <property type="term" value="P:Gram-negative-bacterium-type cell wall biogenesis"/>
    <property type="evidence" value="ECO:0007669"/>
    <property type="project" value="TreeGrafter"/>
</dbReference>
<dbReference type="PANTHER" id="PTHR30336:SF4">
    <property type="entry name" value="ENVELOPE BIOGENESIS FACTOR ELYC"/>
    <property type="match status" value="1"/>
</dbReference>
<evidence type="ECO:0000259" key="2">
    <source>
        <dbReference type="Pfam" id="PF02698"/>
    </source>
</evidence>
<dbReference type="PANTHER" id="PTHR30336">
    <property type="entry name" value="INNER MEMBRANE PROTEIN, PROBABLE PERMEASE"/>
    <property type="match status" value="1"/>
</dbReference>
<reference evidence="3 4" key="1">
    <citation type="submission" date="2015-03" db="EMBL/GenBank/DDBJ databases">
        <authorList>
            <person name="Abdul Halim M."/>
        </authorList>
    </citation>
    <scope>NUCLEOTIDE SEQUENCE [LARGE SCALE GENOMIC DNA]</scope>
    <source>
        <strain evidence="3 4">ATCC 35681</strain>
    </source>
</reference>
<name>A0A0F7FBJ0_PAEDU</name>
<protein>
    <submittedName>
        <fullName evidence="3">Membrane protein</fullName>
    </submittedName>
</protein>
<evidence type="ECO:0000256" key="1">
    <source>
        <dbReference type="SAM" id="Phobius"/>
    </source>
</evidence>
<dbReference type="OrthoDB" id="9782395at2"/>
<dbReference type="Pfam" id="PF02698">
    <property type="entry name" value="DUF218"/>
    <property type="match status" value="1"/>
</dbReference>
<dbReference type="CDD" id="cd06259">
    <property type="entry name" value="YdcF-like"/>
    <property type="match status" value="1"/>
</dbReference>
<gene>
    <name evidence="3" type="ORF">VK70_14240</name>
</gene>
<keyword evidence="1" id="KW-0472">Membrane</keyword>
<dbReference type="PATRIC" id="fig|1333534.5.peg.3136"/>
<feature type="domain" description="DUF218" evidence="2">
    <location>
        <begin position="79"/>
        <end position="247"/>
    </location>
</feature>
<accession>A0A0F7FBJ0</accession>